<dbReference type="eggNOG" id="ENOG502RWTP">
    <property type="taxonomic scope" value="Eukaryota"/>
</dbReference>
<dbReference type="PRINTS" id="PR00251">
    <property type="entry name" value="BACTRLOPSIN"/>
</dbReference>
<evidence type="ECO:0000313" key="8">
    <source>
        <dbReference type="EMBL" id="EPY49897.1"/>
    </source>
</evidence>
<dbReference type="OMA" id="GHWNIDP"/>
<feature type="transmembrane region" description="Helical" evidence="7">
    <location>
        <begin position="57"/>
        <end position="78"/>
    </location>
</feature>
<evidence type="ECO:0000256" key="3">
    <source>
        <dbReference type="ARBA" id="ARBA00022692"/>
    </source>
</evidence>
<feature type="transmembrane region" description="Helical" evidence="7">
    <location>
        <begin position="29"/>
        <end position="50"/>
    </location>
</feature>
<name>S9WYX9_SCHCR</name>
<dbReference type="InterPro" id="IPR001425">
    <property type="entry name" value="Arc/bac/fun_rhodopsins"/>
</dbReference>
<sequence>MNSNVGKIPSDVWSKKYFDLTLIQSATDYYWAAFSIFLFCAIVYPIISIFSSPPKRFFYYVYSITCMVSAIVYFSMAGELGYTLVNLTTSTWFRGVRVVYFVRYIQWMINFPLVISSIFYLAGVSFMRTVVTVFHIWLCFACLLAAAMTVSIHRWGFYAFSLVGYACAMLHTYLTYKHDIQPLKRKAKVGFLCSIIYFFVIWALYFVSWGFCEGIGYPLPIGEAVFYSVLDFLEFPVFGTIFSWMIDLVGIHRFSKTYLRSFQTDNQEAVKLNVITEAESPKEKEETSYTNNNSNLSINETPAR</sequence>
<accession>S9WYX9</accession>
<proteinExistence type="inferred from homology"/>
<dbReference type="Gene3D" id="1.20.1070.10">
    <property type="entry name" value="Rhodopsin 7-helix transmembrane proteins"/>
    <property type="match status" value="1"/>
</dbReference>
<gene>
    <name evidence="8" type="ORF">SPOG_03367</name>
</gene>
<feature type="transmembrane region" description="Helical" evidence="7">
    <location>
        <begin position="155"/>
        <end position="176"/>
    </location>
</feature>
<dbReference type="SUPFAM" id="SSF81321">
    <property type="entry name" value="Family A G protein-coupled receptor-like"/>
    <property type="match status" value="1"/>
</dbReference>
<dbReference type="SMART" id="SM01021">
    <property type="entry name" value="Bac_rhodopsin"/>
    <property type="match status" value="1"/>
</dbReference>
<keyword evidence="5 7" id="KW-0472">Membrane</keyword>
<comment type="subcellular location">
    <subcellularLocation>
        <location evidence="1">Membrane</location>
        <topology evidence="1">Multi-pass membrane protein</topology>
    </subcellularLocation>
</comment>
<feature type="compositionally biased region" description="Polar residues" evidence="6">
    <location>
        <begin position="288"/>
        <end position="304"/>
    </location>
</feature>
<dbReference type="PANTHER" id="PTHR28286:SF1">
    <property type="entry name" value="30 KDA HEAT SHOCK PROTEIN-RELATED"/>
    <property type="match status" value="1"/>
</dbReference>
<dbReference type="Pfam" id="PF01036">
    <property type="entry name" value="Bac_rhodopsin"/>
    <property type="match status" value="1"/>
</dbReference>
<feature type="transmembrane region" description="Helical" evidence="7">
    <location>
        <begin position="188"/>
        <end position="205"/>
    </location>
</feature>
<dbReference type="AlphaFoldDB" id="S9WYX9"/>
<feature type="region of interest" description="Disordered" evidence="6">
    <location>
        <begin position="281"/>
        <end position="304"/>
    </location>
</feature>
<evidence type="ECO:0000256" key="1">
    <source>
        <dbReference type="ARBA" id="ARBA00004141"/>
    </source>
</evidence>
<organism evidence="8 9">
    <name type="scientific">Schizosaccharomyces cryophilus (strain OY26 / ATCC MYA-4695 / CBS 11777 / NBRC 106824 / NRRL Y48691)</name>
    <name type="common">Fission yeast</name>
    <dbReference type="NCBI Taxonomy" id="653667"/>
    <lineage>
        <taxon>Eukaryota</taxon>
        <taxon>Fungi</taxon>
        <taxon>Dikarya</taxon>
        <taxon>Ascomycota</taxon>
        <taxon>Taphrinomycotina</taxon>
        <taxon>Schizosaccharomycetes</taxon>
        <taxon>Schizosaccharomycetales</taxon>
        <taxon>Schizosaccharomycetaceae</taxon>
        <taxon>Schizosaccharomyces</taxon>
    </lineage>
</organism>
<evidence type="ECO:0000256" key="5">
    <source>
        <dbReference type="ARBA" id="ARBA00023136"/>
    </source>
</evidence>
<dbReference type="RefSeq" id="XP_013025235.1">
    <property type="nucleotide sequence ID" value="XM_013169781.1"/>
</dbReference>
<evidence type="ECO:0000256" key="4">
    <source>
        <dbReference type="ARBA" id="ARBA00022989"/>
    </source>
</evidence>
<keyword evidence="4 7" id="KW-1133">Transmembrane helix</keyword>
<dbReference type="GO" id="GO:0005783">
    <property type="term" value="C:endoplasmic reticulum"/>
    <property type="evidence" value="ECO:0007669"/>
    <property type="project" value="TreeGrafter"/>
</dbReference>
<comment type="similarity">
    <text evidence="2">Belongs to the archaeal/bacterial/fungal opsin family.</text>
</comment>
<evidence type="ECO:0000256" key="2">
    <source>
        <dbReference type="ARBA" id="ARBA00008130"/>
    </source>
</evidence>
<protein>
    <submittedName>
        <fullName evidence="8">Membrane transporter</fullName>
    </submittedName>
</protein>
<dbReference type="EMBL" id="KE546994">
    <property type="protein sequence ID" value="EPY49897.1"/>
    <property type="molecule type" value="Genomic_DNA"/>
</dbReference>
<feature type="transmembrane region" description="Helical" evidence="7">
    <location>
        <begin position="225"/>
        <end position="246"/>
    </location>
</feature>
<evidence type="ECO:0000256" key="6">
    <source>
        <dbReference type="SAM" id="MobiDB-lite"/>
    </source>
</evidence>
<evidence type="ECO:0000313" key="9">
    <source>
        <dbReference type="Proteomes" id="UP000015464"/>
    </source>
</evidence>
<dbReference type="GeneID" id="25037684"/>
<reference evidence="8 9" key="1">
    <citation type="journal article" date="2011" name="Science">
        <title>Comparative functional genomics of the fission yeasts.</title>
        <authorList>
            <person name="Rhind N."/>
            <person name="Chen Z."/>
            <person name="Yassour M."/>
            <person name="Thompson D.A."/>
            <person name="Haas B.J."/>
            <person name="Habib N."/>
            <person name="Wapinski I."/>
            <person name="Roy S."/>
            <person name="Lin M.F."/>
            <person name="Heiman D.I."/>
            <person name="Young S.K."/>
            <person name="Furuya K."/>
            <person name="Guo Y."/>
            <person name="Pidoux A."/>
            <person name="Chen H.M."/>
            <person name="Robbertse B."/>
            <person name="Goldberg J.M."/>
            <person name="Aoki K."/>
            <person name="Bayne E.H."/>
            <person name="Berlin A.M."/>
            <person name="Desjardins C.A."/>
            <person name="Dobbs E."/>
            <person name="Dukaj L."/>
            <person name="Fan L."/>
            <person name="FitzGerald M.G."/>
            <person name="French C."/>
            <person name="Gujja S."/>
            <person name="Hansen K."/>
            <person name="Keifenheim D."/>
            <person name="Levin J.Z."/>
            <person name="Mosher R.A."/>
            <person name="Mueller C.A."/>
            <person name="Pfiffner J."/>
            <person name="Priest M."/>
            <person name="Russ C."/>
            <person name="Smialowska A."/>
            <person name="Swoboda P."/>
            <person name="Sykes S.M."/>
            <person name="Vaughn M."/>
            <person name="Vengrova S."/>
            <person name="Yoder R."/>
            <person name="Zeng Q."/>
            <person name="Allshire R."/>
            <person name="Baulcombe D."/>
            <person name="Birren B.W."/>
            <person name="Brown W."/>
            <person name="Ekwall K."/>
            <person name="Kellis M."/>
            <person name="Leatherwood J."/>
            <person name="Levin H."/>
            <person name="Margalit H."/>
            <person name="Martienssen R."/>
            <person name="Nieduszynski C.A."/>
            <person name="Spatafora J.W."/>
            <person name="Friedman N."/>
            <person name="Dalgaard J.Z."/>
            <person name="Baumann P."/>
            <person name="Niki H."/>
            <person name="Regev A."/>
            <person name="Nusbaum C."/>
        </authorList>
    </citation>
    <scope>NUCLEOTIDE SEQUENCE [LARGE SCALE GENOMIC DNA]</scope>
    <source>
        <strain evidence="9">OY26 / ATCC MYA-4695 / CBS 11777 / NBRC 106824 / NRRL Y48691</strain>
    </source>
</reference>
<keyword evidence="3 7" id="KW-0812">Transmembrane</keyword>
<keyword evidence="9" id="KW-1185">Reference proteome</keyword>
<evidence type="ECO:0000256" key="7">
    <source>
        <dbReference type="SAM" id="Phobius"/>
    </source>
</evidence>
<dbReference type="HOGENOM" id="CLU_054785_4_0_1"/>
<feature type="transmembrane region" description="Helical" evidence="7">
    <location>
        <begin position="98"/>
        <end position="122"/>
    </location>
</feature>
<dbReference type="PANTHER" id="PTHR28286">
    <property type="match status" value="1"/>
</dbReference>
<dbReference type="Proteomes" id="UP000015464">
    <property type="component" value="Unassembled WGS sequence"/>
</dbReference>
<dbReference type="GO" id="GO:0005886">
    <property type="term" value="C:plasma membrane"/>
    <property type="evidence" value="ECO:0007669"/>
    <property type="project" value="TreeGrafter"/>
</dbReference>
<feature type="transmembrane region" description="Helical" evidence="7">
    <location>
        <begin position="129"/>
        <end position="149"/>
    </location>
</feature>
<dbReference type="OrthoDB" id="536545at2759"/>